<dbReference type="InterPro" id="IPR050171">
    <property type="entry name" value="MFS_Transporters"/>
</dbReference>
<dbReference type="Gene3D" id="1.20.1250.20">
    <property type="entry name" value="MFS general substrate transporter like domains"/>
    <property type="match status" value="1"/>
</dbReference>
<keyword evidence="6 7" id="KW-0472">Membrane</keyword>
<dbReference type="InterPro" id="IPR036259">
    <property type="entry name" value="MFS_trans_sf"/>
</dbReference>
<dbReference type="KEGG" id="crf:FRC0190_01684"/>
<evidence type="ECO:0000256" key="6">
    <source>
        <dbReference type="ARBA" id="ARBA00023136"/>
    </source>
</evidence>
<dbReference type="InterPro" id="IPR011701">
    <property type="entry name" value="MFS"/>
</dbReference>
<feature type="transmembrane region" description="Helical" evidence="7">
    <location>
        <begin position="146"/>
        <end position="166"/>
    </location>
</feature>
<evidence type="ECO:0000256" key="4">
    <source>
        <dbReference type="ARBA" id="ARBA00022692"/>
    </source>
</evidence>
<reference evidence="10 11" key="1">
    <citation type="submission" date="2019-11" db="EMBL/GenBank/DDBJ databases">
        <authorList>
            <person name="Brisse S."/>
        </authorList>
    </citation>
    <scope>NUCLEOTIDE SEQUENCE [LARGE SCALE GENOMIC DNA]</scope>
    <source>
        <strain evidence="10">FRC0190</strain>
    </source>
</reference>
<dbReference type="SUPFAM" id="SSF103473">
    <property type="entry name" value="MFS general substrate transporter"/>
    <property type="match status" value="1"/>
</dbReference>
<feature type="transmembrane region" description="Helical" evidence="7">
    <location>
        <begin position="262"/>
        <end position="283"/>
    </location>
</feature>
<accession>A0A6I8MGV4</accession>
<feature type="transmembrane region" description="Helical" evidence="7">
    <location>
        <begin position="295"/>
        <end position="313"/>
    </location>
</feature>
<feature type="transmembrane region" description="Helical" evidence="7">
    <location>
        <begin position="228"/>
        <end position="250"/>
    </location>
</feature>
<dbReference type="InterPro" id="IPR005829">
    <property type="entry name" value="Sugar_transporter_CS"/>
</dbReference>
<protein>
    <submittedName>
        <fullName evidence="10">MFS transporter</fullName>
    </submittedName>
</protein>
<feature type="transmembrane region" description="Helical" evidence="7">
    <location>
        <begin position="172"/>
        <end position="189"/>
    </location>
</feature>
<dbReference type="InterPro" id="IPR020846">
    <property type="entry name" value="MFS_dom"/>
</dbReference>
<dbReference type="Proteomes" id="UP001265983">
    <property type="component" value="Unassembled WGS sequence"/>
</dbReference>
<evidence type="ECO:0000313" key="11">
    <source>
        <dbReference type="Proteomes" id="UP000423525"/>
    </source>
</evidence>
<dbReference type="EMBL" id="LR738855">
    <property type="protein sequence ID" value="VZH85747.1"/>
    <property type="molecule type" value="Genomic_DNA"/>
</dbReference>
<name>A0A6I8MGV4_9CORY</name>
<reference evidence="9 12" key="2">
    <citation type="submission" date="2023-03" db="EMBL/GenBank/DDBJ databases">
        <title>Whole genome sequence of the first Corynebacterium rouxii strains isolated in Brazil: a recent member of Corynebacterium diphtheriae complex.</title>
        <authorList>
            <person name="Vieira V."/>
            <person name="Ramos J.N."/>
            <person name="Araujo M.R.B."/>
            <person name="Baio P.V."/>
            <person name="Sant'Anna L.O."/>
            <person name="Veras J.F.C."/>
            <person name="Vieira E.M.D."/>
            <person name="Sousa M.A.B."/>
            <person name="Camargo C.H."/>
            <person name="Sacchi C.T."/>
            <person name="Campos K.R."/>
            <person name="Santos M.B.N."/>
            <person name="Bokermann S."/>
            <person name="Alvim L.B."/>
            <person name="Santos L.S."/>
            <person name="Mattos-Guaraldi A.L."/>
        </authorList>
    </citation>
    <scope>NUCLEOTIDE SEQUENCE [LARGE SCALE GENOMIC DNA]</scope>
    <source>
        <strain evidence="9 12">70862</strain>
    </source>
</reference>
<evidence type="ECO:0000256" key="7">
    <source>
        <dbReference type="SAM" id="Phobius"/>
    </source>
</evidence>
<dbReference type="GO" id="GO:0005886">
    <property type="term" value="C:plasma membrane"/>
    <property type="evidence" value="ECO:0007669"/>
    <property type="project" value="UniProtKB-SubCell"/>
</dbReference>
<gene>
    <name evidence="10" type="ORF">FRC0190_01684</name>
    <name evidence="9" type="ORF">P8T80_08785</name>
</gene>
<evidence type="ECO:0000256" key="3">
    <source>
        <dbReference type="ARBA" id="ARBA00022475"/>
    </source>
</evidence>
<dbReference type="PANTHER" id="PTHR23517">
    <property type="entry name" value="RESISTANCE PROTEIN MDTM, PUTATIVE-RELATED-RELATED"/>
    <property type="match status" value="1"/>
</dbReference>
<dbReference type="EMBL" id="JARUHM010000011">
    <property type="protein sequence ID" value="MDT9411472.1"/>
    <property type="molecule type" value="Genomic_DNA"/>
</dbReference>
<evidence type="ECO:0000256" key="5">
    <source>
        <dbReference type="ARBA" id="ARBA00022989"/>
    </source>
</evidence>
<feature type="transmembrane region" description="Helical" evidence="7">
    <location>
        <begin position="109"/>
        <end position="126"/>
    </location>
</feature>
<feature type="transmembrane region" description="Helical" evidence="7">
    <location>
        <begin position="319"/>
        <end position="341"/>
    </location>
</feature>
<keyword evidence="12" id="KW-1185">Reference proteome</keyword>
<feature type="transmembrane region" description="Helical" evidence="7">
    <location>
        <begin position="12"/>
        <end position="28"/>
    </location>
</feature>
<keyword evidence="4 7" id="KW-0812">Transmembrane</keyword>
<evidence type="ECO:0000256" key="2">
    <source>
        <dbReference type="ARBA" id="ARBA00022448"/>
    </source>
</evidence>
<dbReference type="RefSeq" id="WP_155873534.1">
    <property type="nucleotide sequence ID" value="NZ_CP168248.1"/>
</dbReference>
<feature type="transmembrane region" description="Helical" evidence="7">
    <location>
        <begin position="48"/>
        <end position="67"/>
    </location>
</feature>
<keyword evidence="2" id="KW-0813">Transport</keyword>
<evidence type="ECO:0000313" key="9">
    <source>
        <dbReference type="EMBL" id="MDT9411472.1"/>
    </source>
</evidence>
<feature type="transmembrane region" description="Helical" evidence="7">
    <location>
        <begin position="353"/>
        <end position="377"/>
    </location>
</feature>
<sequence>MPQKQQSAVHPRDWFPVAATMIAIAWGGNEFTPLLVMYRATSHFEQVVVNGLLGAYVIGIVPALLIAGPLSDLIGRRPTLLPAIPISLFGSVLMSLAPHHPVVIGAGRIFSGIALGLVMAVGSTWISELSTASGTDASAGPRRAGLCLTGGFLVGAGVASILAQWAPAPAHTPYVLHIILTVFSGFWLLKAPETNAPELGTVKATWQTVGFRRFFQDLRIPAAAHKRFLRVVVPVAPWVFGCAGAAYAILPQLLANSAGNTPIAFSGLMTVLTLGCGAGIQVIGKLIDTRESARASVVAMAIITVGVAIGAVAASDLNIWIGILSAMLMGMGYGLALVAGLSEVQRIAQADDLAGLTAVYYSVAYLGFFIPMAFAALNACFSYTVLFSVGTVLALACLIAVTTAWRAHLPGVRHIAVHA</sequence>
<dbReference type="Pfam" id="PF07690">
    <property type="entry name" value="MFS_1"/>
    <property type="match status" value="1"/>
</dbReference>
<evidence type="ECO:0000259" key="8">
    <source>
        <dbReference type="PROSITE" id="PS50850"/>
    </source>
</evidence>
<evidence type="ECO:0000256" key="1">
    <source>
        <dbReference type="ARBA" id="ARBA00004651"/>
    </source>
</evidence>
<dbReference type="PROSITE" id="PS00216">
    <property type="entry name" value="SUGAR_TRANSPORT_1"/>
    <property type="match status" value="1"/>
</dbReference>
<feature type="domain" description="Major facilitator superfamily (MFS) profile" evidence="8">
    <location>
        <begin position="1"/>
        <end position="408"/>
    </location>
</feature>
<evidence type="ECO:0000313" key="10">
    <source>
        <dbReference type="EMBL" id="VZH85747.1"/>
    </source>
</evidence>
<keyword evidence="5 7" id="KW-1133">Transmembrane helix</keyword>
<dbReference type="AlphaFoldDB" id="A0A6I8MGV4"/>
<proteinExistence type="predicted"/>
<keyword evidence="3" id="KW-1003">Cell membrane</keyword>
<dbReference type="PROSITE" id="PS50850">
    <property type="entry name" value="MFS"/>
    <property type="match status" value="1"/>
</dbReference>
<feature type="transmembrane region" description="Helical" evidence="7">
    <location>
        <begin position="383"/>
        <end position="405"/>
    </location>
</feature>
<organism evidence="10 11">
    <name type="scientific">Corynebacterium rouxii</name>
    <dbReference type="NCBI Taxonomy" id="2719119"/>
    <lineage>
        <taxon>Bacteria</taxon>
        <taxon>Bacillati</taxon>
        <taxon>Actinomycetota</taxon>
        <taxon>Actinomycetes</taxon>
        <taxon>Mycobacteriales</taxon>
        <taxon>Corynebacteriaceae</taxon>
        <taxon>Corynebacterium</taxon>
    </lineage>
</organism>
<dbReference type="Proteomes" id="UP000423525">
    <property type="component" value="Chromosome"/>
</dbReference>
<comment type="subcellular location">
    <subcellularLocation>
        <location evidence="1">Cell membrane</location>
        <topology evidence="1">Multi-pass membrane protein</topology>
    </subcellularLocation>
</comment>
<dbReference type="GO" id="GO:0022857">
    <property type="term" value="F:transmembrane transporter activity"/>
    <property type="evidence" value="ECO:0007669"/>
    <property type="project" value="InterPro"/>
</dbReference>
<evidence type="ECO:0000313" key="12">
    <source>
        <dbReference type="Proteomes" id="UP001265983"/>
    </source>
</evidence>